<evidence type="ECO:0008006" key="2">
    <source>
        <dbReference type="Google" id="ProtNLM"/>
    </source>
</evidence>
<organism evidence="1">
    <name type="scientific">marine sediment metagenome</name>
    <dbReference type="NCBI Taxonomy" id="412755"/>
    <lineage>
        <taxon>unclassified sequences</taxon>
        <taxon>metagenomes</taxon>
        <taxon>ecological metagenomes</taxon>
    </lineage>
</organism>
<reference evidence="1" key="1">
    <citation type="journal article" date="2014" name="Front. Microbiol.">
        <title>High frequency of phylogenetically diverse reductive dehalogenase-homologous genes in deep subseafloor sedimentary metagenomes.</title>
        <authorList>
            <person name="Kawai M."/>
            <person name="Futagami T."/>
            <person name="Toyoda A."/>
            <person name="Takaki Y."/>
            <person name="Nishi S."/>
            <person name="Hori S."/>
            <person name="Arai W."/>
            <person name="Tsubouchi T."/>
            <person name="Morono Y."/>
            <person name="Uchiyama I."/>
            <person name="Ito T."/>
            <person name="Fujiyama A."/>
            <person name="Inagaki F."/>
            <person name="Takami H."/>
        </authorList>
    </citation>
    <scope>NUCLEOTIDE SEQUENCE</scope>
    <source>
        <strain evidence="1">Expedition CK06-06</strain>
    </source>
</reference>
<name>X0WYG5_9ZZZZ</name>
<protein>
    <recommendedName>
        <fullName evidence="2">S9 family peptidase</fullName>
    </recommendedName>
</protein>
<evidence type="ECO:0000313" key="1">
    <source>
        <dbReference type="EMBL" id="GAG29453.1"/>
    </source>
</evidence>
<dbReference type="EMBL" id="BARS01047750">
    <property type="protein sequence ID" value="GAG29453.1"/>
    <property type="molecule type" value="Genomic_DNA"/>
</dbReference>
<gene>
    <name evidence="1" type="ORF">S01H1_71683</name>
</gene>
<dbReference type="AlphaFoldDB" id="X0WYG5"/>
<feature type="non-terminal residue" evidence="1">
    <location>
        <position position="1"/>
    </location>
</feature>
<comment type="caution">
    <text evidence="1">The sequence shown here is derived from an EMBL/GenBank/DDBJ whole genome shotgun (WGS) entry which is preliminary data.</text>
</comment>
<sequence length="116" mass="13582">FPTEKRGIGNYAPYSLVHYMGTNAFIGKNDFYYINGDHAEPIKGVLSQDSPIRYKFFDIVDKSEVQYTWGVNIPSNHQIWWFANSKEGQLCFVWDYESKQWTTFDFYDRAEGVGEV</sequence>
<proteinExistence type="predicted"/>
<accession>X0WYG5</accession>